<evidence type="ECO:0000256" key="1">
    <source>
        <dbReference type="ARBA" id="ARBA00023015"/>
    </source>
</evidence>
<dbReference type="InterPro" id="IPR029016">
    <property type="entry name" value="GAF-like_dom_sf"/>
</dbReference>
<comment type="caution">
    <text evidence="7">The sequence shown here is derived from an EMBL/GenBank/DDBJ whole genome shotgun (WGS) entry which is preliminary data.</text>
</comment>
<dbReference type="InterPro" id="IPR014757">
    <property type="entry name" value="Tscrpt_reg_IclR_C"/>
</dbReference>
<evidence type="ECO:0000256" key="2">
    <source>
        <dbReference type="ARBA" id="ARBA00023125"/>
    </source>
</evidence>
<sequence length="301" mass="32436">MDRNTFGYPATPRRIEPADITTDKTQVVLDGGDRQRDEKGDQVCASSGNGEGVTIQSVDRALSILEYIAAATEPLKLQDIAQDLNLKTPTCYHLLNSLVKRGFVTRNAHPRTYHLGPRIGEMARQGSAHFDIRRAALPHLMALRDQIGHTVCMAVFSGTELTIAAEAGRADGVSLSNYQNQFAAAAHATALGKAILAWLPEPEIARVVADRGLTGFTDLTMVSLGDLVESLRQVRRHGFAVDTGEFRLNVISLAVALRDPGGGVIGSLGCLLPRDGDDLSMLRDIRSQVSTAAKAVSELLR</sequence>
<feature type="region of interest" description="Disordered" evidence="4">
    <location>
        <begin position="30"/>
        <end position="49"/>
    </location>
</feature>
<dbReference type="SMART" id="SM00346">
    <property type="entry name" value="HTH_ICLR"/>
    <property type="match status" value="1"/>
</dbReference>
<dbReference type="InterPro" id="IPR005471">
    <property type="entry name" value="Tscrpt_reg_IclR_N"/>
</dbReference>
<evidence type="ECO:0000259" key="5">
    <source>
        <dbReference type="PROSITE" id="PS51077"/>
    </source>
</evidence>
<dbReference type="SUPFAM" id="SSF55781">
    <property type="entry name" value="GAF domain-like"/>
    <property type="match status" value="1"/>
</dbReference>
<dbReference type="InterPro" id="IPR036388">
    <property type="entry name" value="WH-like_DNA-bd_sf"/>
</dbReference>
<gene>
    <name evidence="7" type="ORF">FJU08_22010</name>
</gene>
<protein>
    <submittedName>
        <fullName evidence="7">IclR family transcriptional regulator</fullName>
    </submittedName>
</protein>
<dbReference type="RefSeq" id="WP_141151191.1">
    <property type="nucleotide sequence ID" value="NZ_VHLG01000026.1"/>
</dbReference>
<keyword evidence="3" id="KW-0804">Transcription</keyword>
<dbReference type="EMBL" id="VHLG01000026">
    <property type="protein sequence ID" value="TPW26574.1"/>
    <property type="molecule type" value="Genomic_DNA"/>
</dbReference>
<dbReference type="AlphaFoldDB" id="A0A506U0R6"/>
<dbReference type="InterPro" id="IPR050707">
    <property type="entry name" value="HTH_MetabolicPath_Reg"/>
</dbReference>
<evidence type="ECO:0000313" key="7">
    <source>
        <dbReference type="EMBL" id="TPW26574.1"/>
    </source>
</evidence>
<keyword evidence="1" id="KW-0805">Transcription regulation</keyword>
<reference evidence="7 8" key="1">
    <citation type="submission" date="2019-06" db="EMBL/GenBank/DDBJ databases">
        <authorList>
            <person name="Li M."/>
        </authorList>
    </citation>
    <scope>NUCLEOTIDE SEQUENCE [LARGE SCALE GENOMIC DNA]</scope>
    <source>
        <strain evidence="7 8">BGMRC2036</strain>
    </source>
</reference>
<dbReference type="GO" id="GO:0045892">
    <property type="term" value="P:negative regulation of DNA-templated transcription"/>
    <property type="evidence" value="ECO:0007669"/>
    <property type="project" value="TreeGrafter"/>
</dbReference>
<keyword evidence="8" id="KW-1185">Reference proteome</keyword>
<dbReference type="PROSITE" id="PS51078">
    <property type="entry name" value="ICLR_ED"/>
    <property type="match status" value="1"/>
</dbReference>
<dbReference type="PANTHER" id="PTHR30136:SF24">
    <property type="entry name" value="HTH-TYPE TRANSCRIPTIONAL REPRESSOR ALLR"/>
    <property type="match status" value="1"/>
</dbReference>
<evidence type="ECO:0000256" key="4">
    <source>
        <dbReference type="SAM" id="MobiDB-lite"/>
    </source>
</evidence>
<dbReference type="FunFam" id="1.10.10.10:FF:000056">
    <property type="entry name" value="IclR family transcriptional regulator"/>
    <property type="match status" value="1"/>
</dbReference>
<feature type="domain" description="HTH iclR-type" evidence="5">
    <location>
        <begin position="55"/>
        <end position="117"/>
    </location>
</feature>
<keyword evidence="2" id="KW-0238">DNA-binding</keyword>
<dbReference type="Pfam" id="PF09339">
    <property type="entry name" value="HTH_IclR"/>
    <property type="match status" value="1"/>
</dbReference>
<dbReference type="PROSITE" id="PS51077">
    <property type="entry name" value="HTH_ICLR"/>
    <property type="match status" value="1"/>
</dbReference>
<dbReference type="InterPro" id="IPR036390">
    <property type="entry name" value="WH_DNA-bd_sf"/>
</dbReference>
<evidence type="ECO:0000259" key="6">
    <source>
        <dbReference type="PROSITE" id="PS51078"/>
    </source>
</evidence>
<dbReference type="Proteomes" id="UP000318801">
    <property type="component" value="Unassembled WGS sequence"/>
</dbReference>
<evidence type="ECO:0000313" key="8">
    <source>
        <dbReference type="Proteomes" id="UP000318801"/>
    </source>
</evidence>
<dbReference type="GO" id="GO:0003700">
    <property type="term" value="F:DNA-binding transcription factor activity"/>
    <property type="evidence" value="ECO:0007669"/>
    <property type="project" value="TreeGrafter"/>
</dbReference>
<proteinExistence type="predicted"/>
<feature type="compositionally biased region" description="Basic and acidic residues" evidence="4">
    <location>
        <begin position="31"/>
        <end position="41"/>
    </location>
</feature>
<dbReference type="Gene3D" id="1.10.10.10">
    <property type="entry name" value="Winged helix-like DNA-binding domain superfamily/Winged helix DNA-binding domain"/>
    <property type="match status" value="1"/>
</dbReference>
<dbReference type="OrthoDB" id="6057486at2"/>
<feature type="domain" description="IclR-ED" evidence="6">
    <location>
        <begin position="118"/>
        <end position="301"/>
    </location>
</feature>
<dbReference type="GO" id="GO:0003677">
    <property type="term" value="F:DNA binding"/>
    <property type="evidence" value="ECO:0007669"/>
    <property type="project" value="UniProtKB-KW"/>
</dbReference>
<dbReference type="Gene3D" id="3.30.450.40">
    <property type="match status" value="1"/>
</dbReference>
<evidence type="ECO:0000256" key="3">
    <source>
        <dbReference type="ARBA" id="ARBA00023163"/>
    </source>
</evidence>
<dbReference type="SUPFAM" id="SSF46785">
    <property type="entry name" value="Winged helix' DNA-binding domain"/>
    <property type="match status" value="1"/>
</dbReference>
<dbReference type="Pfam" id="PF01614">
    <property type="entry name" value="IclR_C"/>
    <property type="match status" value="1"/>
</dbReference>
<organism evidence="7 8">
    <name type="scientific">Martelella alba</name>
    <dbReference type="NCBI Taxonomy" id="2590451"/>
    <lineage>
        <taxon>Bacteria</taxon>
        <taxon>Pseudomonadati</taxon>
        <taxon>Pseudomonadota</taxon>
        <taxon>Alphaproteobacteria</taxon>
        <taxon>Hyphomicrobiales</taxon>
        <taxon>Aurantimonadaceae</taxon>
        <taxon>Martelella</taxon>
    </lineage>
</organism>
<dbReference type="PANTHER" id="PTHR30136">
    <property type="entry name" value="HELIX-TURN-HELIX TRANSCRIPTIONAL REGULATOR, ICLR FAMILY"/>
    <property type="match status" value="1"/>
</dbReference>
<name>A0A506U0R6_9HYPH</name>
<accession>A0A506U0R6</accession>